<evidence type="ECO:0000256" key="2">
    <source>
        <dbReference type="ARBA" id="ARBA00006889"/>
    </source>
</evidence>
<dbReference type="InterPro" id="IPR047202">
    <property type="entry name" value="Lipocalin_Blc-like_dom"/>
</dbReference>
<evidence type="ECO:0000256" key="6">
    <source>
        <dbReference type="ARBA" id="ARBA00023136"/>
    </source>
</evidence>
<evidence type="ECO:0000259" key="12">
    <source>
        <dbReference type="Pfam" id="PF08212"/>
    </source>
</evidence>
<comment type="subunit">
    <text evidence="3">Homodimer.</text>
</comment>
<evidence type="ECO:0000256" key="7">
    <source>
        <dbReference type="ARBA" id="ARBA00023139"/>
    </source>
</evidence>
<dbReference type="PATRIC" id="fig|45658.7.peg.3394"/>
<proteinExistence type="inferred from homology"/>
<keyword evidence="6" id="KW-0472">Membrane</keyword>
<dbReference type="PANTHER" id="PTHR10612">
    <property type="entry name" value="APOLIPOPROTEIN D"/>
    <property type="match status" value="1"/>
</dbReference>
<accession>A0A1C7FEV5</accession>
<dbReference type="AlphaFoldDB" id="A0A1C7FEV5"/>
<reference evidence="13 14" key="1">
    <citation type="submission" date="2016-07" db="EMBL/GenBank/DDBJ databases">
        <title>Genome sequencing of Vibrio scophthalmi strain VS-05, an isolated from Paralichthys olivaceus.</title>
        <authorList>
            <person name="Han H.-J."/>
        </authorList>
    </citation>
    <scope>NUCLEOTIDE SEQUENCE [LARGE SCALE GENOMIC DNA]</scope>
    <source>
        <strain evidence="13 14">VS-05</strain>
    </source>
</reference>
<evidence type="ECO:0000256" key="1">
    <source>
        <dbReference type="ARBA" id="ARBA00004459"/>
    </source>
</evidence>
<keyword evidence="14" id="KW-1185">Reference proteome</keyword>
<sequence>MFSSSFSRHHRRNYDDDLVWYRELFHLVLFNEVSSRLFSYCEKSIKWILALVSLSLLNGCLGMPDTVKPVDDFDLNRYLGTWYEIARLDHSFEEGLEQVSADYLKLPNGGISVRNRGYDPDEREWVEASGQAFFVNQDDQGYLQVSFFGPFYSSYVIFELDKDGYQYAFVSGPSYDYLWLLSRTPTVSEELKNQFRHKAHALGFDTDELIFVKQDQ</sequence>
<evidence type="ECO:0000256" key="10">
    <source>
        <dbReference type="ARBA" id="ARBA00057024"/>
    </source>
</evidence>
<comment type="subcellular location">
    <subcellularLocation>
        <location evidence="1">Cell outer membrane</location>
        <topology evidence="1">Lipid-anchor</topology>
    </subcellularLocation>
</comment>
<evidence type="ECO:0000256" key="8">
    <source>
        <dbReference type="ARBA" id="ARBA00023237"/>
    </source>
</evidence>
<feature type="domain" description="Lipocalin/cytosolic fatty-acid binding" evidence="12">
    <location>
        <begin position="73"/>
        <end position="214"/>
    </location>
</feature>
<dbReference type="InterPro" id="IPR022272">
    <property type="entry name" value="Lipocalin_CS"/>
</dbReference>
<evidence type="ECO:0000256" key="11">
    <source>
        <dbReference type="ARBA" id="ARBA00071217"/>
    </source>
</evidence>
<dbReference type="EMBL" id="CP016415">
    <property type="protein sequence ID" value="ANU38472.1"/>
    <property type="molecule type" value="Genomic_DNA"/>
</dbReference>
<evidence type="ECO:0000256" key="9">
    <source>
        <dbReference type="ARBA" id="ARBA00023288"/>
    </source>
</evidence>
<comment type="function">
    <text evidence="10">Involved in the storage or transport of lipids necessary for membrane maintenance under stressful conditions. Displays a binding preference for lysophospholipids.</text>
</comment>
<comment type="similarity">
    <text evidence="2">Belongs to the calycin superfamily. Lipocalin family.</text>
</comment>
<evidence type="ECO:0000256" key="3">
    <source>
        <dbReference type="ARBA" id="ARBA00011738"/>
    </source>
</evidence>
<gene>
    <name evidence="13" type="ORF">VSVS05_03434</name>
</gene>
<dbReference type="GO" id="GO:0006950">
    <property type="term" value="P:response to stress"/>
    <property type="evidence" value="ECO:0007669"/>
    <property type="project" value="UniProtKB-ARBA"/>
</dbReference>
<dbReference type="InterPro" id="IPR002446">
    <property type="entry name" value="Lipocalin_bac"/>
</dbReference>
<dbReference type="GO" id="GO:0009279">
    <property type="term" value="C:cell outer membrane"/>
    <property type="evidence" value="ECO:0007669"/>
    <property type="project" value="UniProtKB-SubCell"/>
</dbReference>
<dbReference type="SUPFAM" id="SSF50814">
    <property type="entry name" value="Lipocalins"/>
    <property type="match status" value="1"/>
</dbReference>
<dbReference type="PRINTS" id="PR01171">
    <property type="entry name" value="BCTLIPOCALIN"/>
</dbReference>
<dbReference type="InterPro" id="IPR012674">
    <property type="entry name" value="Calycin"/>
</dbReference>
<dbReference type="PANTHER" id="PTHR10612:SF34">
    <property type="entry name" value="APOLIPOPROTEIN D"/>
    <property type="match status" value="1"/>
</dbReference>
<keyword evidence="8" id="KW-0998">Cell outer membrane</keyword>
<dbReference type="PROSITE" id="PS00213">
    <property type="entry name" value="LIPOCALIN"/>
    <property type="match status" value="1"/>
</dbReference>
<keyword evidence="9 13" id="KW-0449">Lipoprotein</keyword>
<keyword evidence="5" id="KW-0446">Lipid-binding</keyword>
<evidence type="ECO:0000256" key="4">
    <source>
        <dbReference type="ARBA" id="ARBA00022729"/>
    </source>
</evidence>
<dbReference type="FunFam" id="2.40.128.20:FF:000002">
    <property type="entry name" value="Outer membrane lipoprotein Blc"/>
    <property type="match status" value="1"/>
</dbReference>
<dbReference type="STRING" id="45658.VSVS12_03823"/>
<dbReference type="Pfam" id="PF08212">
    <property type="entry name" value="Lipocalin_2"/>
    <property type="match status" value="1"/>
</dbReference>
<keyword evidence="4" id="KW-0732">Signal</keyword>
<dbReference type="Proteomes" id="UP000092528">
    <property type="component" value="Chromosome 2"/>
</dbReference>
<organism evidence="13 14">
    <name type="scientific">Vibrio scophthalmi</name>
    <dbReference type="NCBI Taxonomy" id="45658"/>
    <lineage>
        <taxon>Bacteria</taxon>
        <taxon>Pseudomonadati</taxon>
        <taxon>Pseudomonadota</taxon>
        <taxon>Gammaproteobacteria</taxon>
        <taxon>Vibrionales</taxon>
        <taxon>Vibrionaceae</taxon>
        <taxon>Vibrio</taxon>
    </lineage>
</organism>
<dbReference type="InterPro" id="IPR000566">
    <property type="entry name" value="Lipocln_cytosolic_FA-bd_dom"/>
</dbReference>
<name>A0A1C7FEV5_9VIBR</name>
<evidence type="ECO:0000313" key="14">
    <source>
        <dbReference type="Proteomes" id="UP000092528"/>
    </source>
</evidence>
<evidence type="ECO:0000256" key="5">
    <source>
        <dbReference type="ARBA" id="ARBA00023121"/>
    </source>
</evidence>
<dbReference type="Gene3D" id="2.40.128.20">
    <property type="match status" value="1"/>
</dbReference>
<dbReference type="GO" id="GO:0008289">
    <property type="term" value="F:lipid binding"/>
    <property type="evidence" value="ECO:0007669"/>
    <property type="project" value="UniProtKB-KW"/>
</dbReference>
<evidence type="ECO:0000313" key="13">
    <source>
        <dbReference type="EMBL" id="ANU38472.1"/>
    </source>
</evidence>
<dbReference type="CDD" id="cd19438">
    <property type="entry name" value="lipocalin_Blc-like"/>
    <property type="match status" value="1"/>
</dbReference>
<keyword evidence="7" id="KW-0564">Palmitate</keyword>
<protein>
    <recommendedName>
        <fullName evidence="11">Outer membrane lipoprotein Blc</fullName>
    </recommendedName>
</protein>